<accession>D8UGG1</accession>
<dbReference type="RefSeq" id="XP_002957738.1">
    <property type="nucleotide sequence ID" value="XM_002957692.1"/>
</dbReference>
<dbReference type="GeneID" id="9620802"/>
<reference evidence="2 3" key="1">
    <citation type="journal article" date="2010" name="Science">
        <title>Genomic analysis of organismal complexity in the multicellular green alga Volvox carteri.</title>
        <authorList>
            <person name="Prochnik S.E."/>
            <person name="Umen J."/>
            <person name="Nedelcu A.M."/>
            <person name="Hallmann A."/>
            <person name="Miller S.M."/>
            <person name="Nishii I."/>
            <person name="Ferris P."/>
            <person name="Kuo A."/>
            <person name="Mitros T."/>
            <person name="Fritz-Laylin L.K."/>
            <person name="Hellsten U."/>
            <person name="Chapman J."/>
            <person name="Simakov O."/>
            <person name="Rensing S.A."/>
            <person name="Terry A."/>
            <person name="Pangilinan J."/>
            <person name="Kapitonov V."/>
            <person name="Jurka J."/>
            <person name="Salamov A."/>
            <person name="Shapiro H."/>
            <person name="Schmutz J."/>
            <person name="Grimwood J."/>
            <person name="Lindquist E."/>
            <person name="Lucas S."/>
            <person name="Grigoriev I.V."/>
            <person name="Schmitt R."/>
            <person name="Kirk D."/>
            <person name="Rokhsar D.S."/>
        </authorList>
    </citation>
    <scope>NUCLEOTIDE SEQUENCE [LARGE SCALE GENOMIC DNA]</scope>
    <source>
        <strain evidence="3">f. Nagariensis / Eve</strain>
    </source>
</reference>
<dbReference type="InParanoid" id="D8UGG1"/>
<proteinExistence type="predicted"/>
<dbReference type="Proteomes" id="UP000001058">
    <property type="component" value="Unassembled WGS sequence"/>
</dbReference>
<protein>
    <submittedName>
        <fullName evidence="2">Uncharacterized protein</fullName>
    </submittedName>
</protein>
<evidence type="ECO:0000313" key="3">
    <source>
        <dbReference type="Proteomes" id="UP000001058"/>
    </source>
</evidence>
<dbReference type="EMBL" id="GL378399">
    <property type="protein sequence ID" value="EFJ41170.1"/>
    <property type="molecule type" value="Genomic_DNA"/>
</dbReference>
<evidence type="ECO:0000256" key="1">
    <source>
        <dbReference type="SAM" id="MobiDB-lite"/>
    </source>
</evidence>
<name>D8UGG1_VOLCA</name>
<evidence type="ECO:0000313" key="2">
    <source>
        <dbReference type="EMBL" id="EFJ41170.1"/>
    </source>
</evidence>
<sequence length="131" mass="14560">MVALCRLIRLINLARVDYSAMGNGSPQYRKKQFRVQTIACTLQLLPAGGSSGSIQKYTDDRPAAAGRGGMYAVKAQSVLGNMISTVYSYPPRRSLNTKVNDDEVKGQKPKEMQARRISDRKSHSFISLFLF</sequence>
<organism evidence="3">
    <name type="scientific">Volvox carteri f. nagariensis</name>
    <dbReference type="NCBI Taxonomy" id="3068"/>
    <lineage>
        <taxon>Eukaryota</taxon>
        <taxon>Viridiplantae</taxon>
        <taxon>Chlorophyta</taxon>
        <taxon>core chlorophytes</taxon>
        <taxon>Chlorophyceae</taxon>
        <taxon>CS clade</taxon>
        <taxon>Chlamydomonadales</taxon>
        <taxon>Volvocaceae</taxon>
        <taxon>Volvox</taxon>
    </lineage>
</organism>
<dbReference type="KEGG" id="vcn:VOLCADRAFT_98853"/>
<feature type="compositionally biased region" description="Basic and acidic residues" evidence="1">
    <location>
        <begin position="99"/>
        <end position="117"/>
    </location>
</feature>
<feature type="region of interest" description="Disordered" evidence="1">
    <location>
        <begin position="94"/>
        <end position="117"/>
    </location>
</feature>
<gene>
    <name evidence="2" type="ORF">VOLCADRAFT_98853</name>
</gene>
<dbReference type="AlphaFoldDB" id="D8UGG1"/>
<keyword evidence="3" id="KW-1185">Reference proteome</keyword>